<dbReference type="PANTHER" id="PTHR33392">
    <property type="entry name" value="POLYISOPRENYL-TEICHOIC ACID--PEPTIDOGLYCAN TEICHOIC ACID TRANSFERASE TAGU"/>
    <property type="match status" value="1"/>
</dbReference>
<gene>
    <name evidence="3" type="ORF">J4E96_17315</name>
</gene>
<dbReference type="Proteomes" id="UP000663937">
    <property type="component" value="Chromosome"/>
</dbReference>
<dbReference type="KEGG" id="psic:J4E96_17315"/>
<dbReference type="InterPro" id="IPR004474">
    <property type="entry name" value="LytR_CpsA_psr"/>
</dbReference>
<evidence type="ECO:0000259" key="2">
    <source>
        <dbReference type="Pfam" id="PF03816"/>
    </source>
</evidence>
<dbReference type="Pfam" id="PF03816">
    <property type="entry name" value="LytR_cpsA_psr"/>
    <property type="match status" value="1"/>
</dbReference>
<feature type="domain" description="Cell envelope-related transcriptional attenuator" evidence="2">
    <location>
        <begin position="88"/>
        <end position="231"/>
    </location>
</feature>
<sequence length="338" mass="36033">MVALSLIGVLVLGGAGAVWGVQHRLTSNIEKLGDPFAELTDRPEAAAPAATADSTASLDATALNFLVVGSDSRISAGDPDQWEVGAQRTDAIMLVHLPADRSGAYAMSIPRDSWVAIPGHGEAKINAAFSYGGPTLLIQTVEQLTDVRIDHFAVTDFESFKAITDELGGVQITLKQDLYNGDTFVLPAGEHLLTGEQALVYVRQRHGLARGDFDRVQRQQAWMRAIFARMRNEQTLQNPVKSVPFMNAVTQSIAADDGLTSDVLTDLTDRAKDLGSSDLGFFTVPISGTGRSPDGTQSIVNLNQAAFDELMVAVATDDVATYLAAHPDDVDLLPATAS</sequence>
<name>A0A8A4ZM64_9MICO</name>
<protein>
    <submittedName>
        <fullName evidence="3">LCP family protein</fullName>
    </submittedName>
</protein>
<proteinExistence type="inferred from homology"/>
<dbReference type="PANTHER" id="PTHR33392:SF6">
    <property type="entry name" value="POLYISOPRENYL-TEICHOIC ACID--PEPTIDOGLYCAN TEICHOIC ACID TRANSFERASE TAGU"/>
    <property type="match status" value="1"/>
</dbReference>
<dbReference type="EMBL" id="CP071868">
    <property type="protein sequence ID" value="QTE31607.1"/>
    <property type="molecule type" value="Genomic_DNA"/>
</dbReference>
<dbReference type="NCBIfam" id="TIGR00350">
    <property type="entry name" value="lytR_cpsA_psr"/>
    <property type="match status" value="1"/>
</dbReference>
<comment type="similarity">
    <text evidence="1">Belongs to the LytR/CpsA/Psr (LCP) family.</text>
</comment>
<dbReference type="AlphaFoldDB" id="A0A8A4ZM64"/>
<accession>A0A8A4ZM64</accession>
<reference evidence="3" key="1">
    <citation type="submission" date="2021-03" db="EMBL/GenBank/DDBJ databases">
        <title>Pengzhenrongella sicca gen. nov., sp. nov., a new member of suborder Micrococcineae isolated from High-Arctic tundra soil.</title>
        <authorList>
            <person name="Peng F."/>
        </authorList>
    </citation>
    <scope>NUCLEOTIDE SEQUENCE</scope>
    <source>
        <strain evidence="3">LRZ-2</strain>
    </source>
</reference>
<evidence type="ECO:0000313" key="4">
    <source>
        <dbReference type="Proteomes" id="UP000663937"/>
    </source>
</evidence>
<dbReference type="InterPro" id="IPR050922">
    <property type="entry name" value="LytR/CpsA/Psr_CW_biosynth"/>
</dbReference>
<keyword evidence="4" id="KW-1185">Reference proteome</keyword>
<evidence type="ECO:0000313" key="3">
    <source>
        <dbReference type="EMBL" id="QTE31607.1"/>
    </source>
</evidence>
<evidence type="ECO:0000256" key="1">
    <source>
        <dbReference type="ARBA" id="ARBA00006068"/>
    </source>
</evidence>
<dbReference type="Gene3D" id="3.40.630.190">
    <property type="entry name" value="LCP protein"/>
    <property type="match status" value="1"/>
</dbReference>
<organism evidence="3 4">
    <name type="scientific">Pengzhenrongella sicca</name>
    <dbReference type="NCBI Taxonomy" id="2819238"/>
    <lineage>
        <taxon>Bacteria</taxon>
        <taxon>Bacillati</taxon>
        <taxon>Actinomycetota</taxon>
        <taxon>Actinomycetes</taxon>
        <taxon>Micrococcales</taxon>
        <taxon>Pengzhenrongella</taxon>
    </lineage>
</organism>